<keyword evidence="1" id="KW-0472">Membrane</keyword>
<evidence type="ECO:0000313" key="3">
    <source>
        <dbReference type="Proteomes" id="UP000280271"/>
    </source>
</evidence>
<dbReference type="NCBIfam" id="NF038216">
    <property type="entry name" value="ABZJ_00895_fam"/>
    <property type="match status" value="1"/>
</dbReference>
<evidence type="ECO:0000313" key="2">
    <source>
        <dbReference type="EMBL" id="RLL24009.1"/>
    </source>
</evidence>
<comment type="caution">
    <text evidence="2">The sequence shown here is derived from an EMBL/GenBank/DDBJ whole genome shotgun (WGS) entry which is preliminary data.</text>
</comment>
<keyword evidence="1" id="KW-1133">Transmembrane helix</keyword>
<dbReference type="Proteomes" id="UP000280271">
    <property type="component" value="Unassembled WGS sequence"/>
</dbReference>
<sequence length="143" mass="15805">MKKYIIYFSIAYLAAMVLMAVIIYFLDIPNGTSVASIMAAGFATASKFVQDQQRVPNAEEKKQLIWGCLISSIMISLISSVIVVLAIFKSISAFSVLSAVPLWVIALAFGFTFLIHYALLALSFGWMSKNVLKGLEKQKKRKS</sequence>
<dbReference type="RefSeq" id="WP_120373817.1">
    <property type="nucleotide sequence ID" value="NZ_RCHC01000002.1"/>
</dbReference>
<feature type="transmembrane region" description="Helical" evidence="1">
    <location>
        <begin position="100"/>
        <end position="127"/>
    </location>
</feature>
<keyword evidence="3" id="KW-1185">Reference proteome</keyword>
<accession>A0ABX9TZB3</accession>
<protein>
    <submittedName>
        <fullName evidence="2">Uncharacterized protein</fullName>
    </submittedName>
</protein>
<feature type="transmembrane region" description="Helical" evidence="1">
    <location>
        <begin position="5"/>
        <end position="26"/>
    </location>
</feature>
<keyword evidence="1" id="KW-0812">Transmembrane</keyword>
<gene>
    <name evidence="2" type="ORF">D9K81_02470</name>
</gene>
<evidence type="ECO:0000256" key="1">
    <source>
        <dbReference type="SAM" id="Phobius"/>
    </source>
</evidence>
<dbReference type="InterPro" id="IPR047730">
    <property type="entry name" value="ABZJ_00895-like"/>
</dbReference>
<dbReference type="EMBL" id="RCHC01000002">
    <property type="protein sequence ID" value="RLL24009.1"/>
    <property type="molecule type" value="Genomic_DNA"/>
</dbReference>
<feature type="transmembrane region" description="Helical" evidence="1">
    <location>
        <begin position="64"/>
        <end position="88"/>
    </location>
</feature>
<name>A0ABX9TZB3_9GAMM</name>
<proteinExistence type="predicted"/>
<organism evidence="2 3">
    <name type="scientific">Acinetobacter chengduensis</name>
    <dbReference type="NCBI Taxonomy" id="2420890"/>
    <lineage>
        <taxon>Bacteria</taxon>
        <taxon>Pseudomonadati</taxon>
        <taxon>Pseudomonadota</taxon>
        <taxon>Gammaproteobacteria</taxon>
        <taxon>Moraxellales</taxon>
        <taxon>Moraxellaceae</taxon>
        <taxon>Acinetobacter</taxon>
    </lineage>
</organism>
<reference evidence="2 3" key="1">
    <citation type="submission" date="2018-09" db="EMBL/GenBank/DDBJ databases">
        <title>The draft genome of Acinetobacter sp. strains.</title>
        <authorList>
            <person name="Qin J."/>
            <person name="Feng Y."/>
            <person name="Zong Z."/>
        </authorList>
    </citation>
    <scope>NUCLEOTIDE SEQUENCE [LARGE SCALE GENOMIC DNA]</scope>
    <source>
        <strain evidence="2 3">WCHAc060005</strain>
    </source>
</reference>